<dbReference type="Ensembl" id="ENSSTUT00000038512.1">
    <property type="protein sequence ID" value="ENSSTUP00000036886.1"/>
    <property type="gene ID" value="ENSSTUG00000015599.1"/>
</dbReference>
<dbReference type="Pfam" id="PF15236">
    <property type="entry name" value="CCDC66"/>
    <property type="match status" value="1"/>
</dbReference>
<dbReference type="GO" id="GO:0060271">
    <property type="term" value="P:cilium assembly"/>
    <property type="evidence" value="ECO:0007669"/>
    <property type="project" value="TreeGrafter"/>
</dbReference>
<dbReference type="GO" id="GO:0005929">
    <property type="term" value="C:cilium"/>
    <property type="evidence" value="ECO:0007669"/>
    <property type="project" value="TreeGrafter"/>
</dbReference>
<feature type="compositionally biased region" description="Low complexity" evidence="1">
    <location>
        <begin position="527"/>
        <end position="536"/>
    </location>
</feature>
<feature type="domain" description="CCDC66" evidence="2">
    <location>
        <begin position="245"/>
        <end position="387"/>
    </location>
</feature>
<proteinExistence type="predicted"/>
<dbReference type="InterPro" id="IPR040467">
    <property type="entry name" value="CCDC66_dom"/>
</dbReference>
<name>A0A673YQB3_SALTR</name>
<gene>
    <name evidence="3" type="primary">CCDC66</name>
</gene>
<accession>A0A673YQB3</accession>
<dbReference type="GeneTree" id="ENSGT00390000012411"/>
<feature type="region of interest" description="Disordered" evidence="1">
    <location>
        <begin position="334"/>
        <end position="355"/>
    </location>
</feature>
<organism evidence="3 4">
    <name type="scientific">Salmo trutta</name>
    <name type="common">Brown trout</name>
    <dbReference type="NCBI Taxonomy" id="8032"/>
    <lineage>
        <taxon>Eukaryota</taxon>
        <taxon>Metazoa</taxon>
        <taxon>Chordata</taxon>
        <taxon>Craniata</taxon>
        <taxon>Vertebrata</taxon>
        <taxon>Euteleostomi</taxon>
        <taxon>Actinopterygii</taxon>
        <taxon>Neopterygii</taxon>
        <taxon>Teleostei</taxon>
        <taxon>Protacanthopterygii</taxon>
        <taxon>Salmoniformes</taxon>
        <taxon>Salmonidae</taxon>
        <taxon>Salmoninae</taxon>
        <taxon>Salmo</taxon>
    </lineage>
</organism>
<dbReference type="AlphaFoldDB" id="A0A673YQB3"/>
<feature type="region of interest" description="Disordered" evidence="1">
    <location>
        <begin position="494"/>
        <end position="576"/>
    </location>
</feature>
<feature type="compositionally biased region" description="Basic and acidic residues" evidence="1">
    <location>
        <begin position="378"/>
        <end position="393"/>
    </location>
</feature>
<evidence type="ECO:0000256" key="1">
    <source>
        <dbReference type="SAM" id="MobiDB-lite"/>
    </source>
</evidence>
<feature type="compositionally biased region" description="Basic and acidic residues" evidence="1">
    <location>
        <begin position="343"/>
        <end position="354"/>
    </location>
</feature>
<feature type="compositionally biased region" description="Polar residues" evidence="1">
    <location>
        <begin position="550"/>
        <end position="567"/>
    </location>
</feature>
<feature type="region of interest" description="Disordered" evidence="1">
    <location>
        <begin position="1"/>
        <end position="36"/>
    </location>
</feature>
<reference evidence="3" key="1">
    <citation type="submission" date="2025-08" db="UniProtKB">
        <authorList>
            <consortium name="Ensembl"/>
        </authorList>
    </citation>
    <scope>IDENTIFICATION</scope>
</reference>
<dbReference type="InterPro" id="IPR039183">
    <property type="entry name" value="CCD66"/>
</dbReference>
<keyword evidence="4" id="KW-1185">Reference proteome</keyword>
<dbReference type="PANTHER" id="PTHR22736">
    <property type="entry name" value="COILED-COIL DOMAIN-CONTAINING PROTEIN 66"/>
    <property type="match status" value="1"/>
</dbReference>
<dbReference type="GO" id="GO:0005874">
    <property type="term" value="C:microtubule"/>
    <property type="evidence" value="ECO:0007669"/>
    <property type="project" value="TreeGrafter"/>
</dbReference>
<dbReference type="GO" id="GO:0008017">
    <property type="term" value="F:microtubule binding"/>
    <property type="evidence" value="ECO:0007669"/>
    <property type="project" value="TreeGrafter"/>
</dbReference>
<sequence>RRKTVPITHTVPVKNDTPMVASNHTKPKAKGSTDHNTKALAKVSSAKGHGQIATDRPPKSTVKDSLVCLTNEQLQQILSTINNSTIRSQDQDVHSQWVICGQPSGLFSSLGERGMDKEALEAKRTQWRKELGTNYCCFCGCDFQEATPVEHAFSAQKKEHHRRWLQDLDRQREEDKLRHQQEKQYLSQAEDHERWAMHFDSPQMRVPLQAPVAAERGESEPLSHQRTHFGALSVAWDGASTYGGDSLGRASVDITGGFPQKASHLRTMTALLDPAQIEERERKRLKQLEHQRAIEAQVEERRRQREAEEAVRLAVEHEEERRVAQERELLQKQYQLDTQRKRHTEEQHSRKQEELYLSVQRAQEEALKDKHQQRIRELARKGHDVSKLQHSLEGEPGSSRGDYSHRVPTGEKLTSSWGLIKYNLISGAGDLYEAFARTDQGQRHRGGGRRPEWNTQRPSKPYVPASERYPAGLQHTRQESRLRRQMELMNMMERNTRTPHPPDPEPDLRPADPSPPHRGYHIVRCNSVMSCSSRVPPRSPPVPAIKHRLQNQSRGSRLPTQAHGSLQDTDRSPPPSEYIPYLRTDEVYHMDPSAPISRPSTHPQTHTDGVQCRPISPPHQKDPLLHPELLRNTERQQAILKSLSKLRQGLLQKQKELETGLNPLMIVTEDHH</sequence>
<evidence type="ECO:0000313" key="4">
    <source>
        <dbReference type="Proteomes" id="UP000472277"/>
    </source>
</evidence>
<protein>
    <submittedName>
        <fullName evidence="3">Coiled-coil domain containing 66</fullName>
    </submittedName>
</protein>
<evidence type="ECO:0000313" key="3">
    <source>
        <dbReference type="Ensembl" id="ENSSTUP00000036886.1"/>
    </source>
</evidence>
<feature type="region of interest" description="Disordered" evidence="1">
    <location>
        <begin position="378"/>
        <end position="409"/>
    </location>
</feature>
<feature type="compositionally biased region" description="Basic and acidic residues" evidence="1">
    <location>
        <begin position="494"/>
        <end position="510"/>
    </location>
</feature>
<dbReference type="Proteomes" id="UP000472277">
    <property type="component" value="Chromosome 14"/>
</dbReference>
<reference evidence="3" key="2">
    <citation type="submission" date="2025-09" db="UniProtKB">
        <authorList>
            <consortium name="Ensembl"/>
        </authorList>
    </citation>
    <scope>IDENTIFICATION</scope>
</reference>
<feature type="region of interest" description="Disordered" evidence="1">
    <location>
        <begin position="438"/>
        <end position="467"/>
    </location>
</feature>
<evidence type="ECO:0000259" key="2">
    <source>
        <dbReference type="Pfam" id="PF15236"/>
    </source>
</evidence>
<dbReference type="PANTHER" id="PTHR22736:SF2">
    <property type="entry name" value="COILED-COIL DOMAIN-CONTAINING PROTEIN 66"/>
    <property type="match status" value="1"/>
</dbReference>